<dbReference type="KEGG" id="aplc:110981798"/>
<evidence type="ECO:0000313" key="2">
    <source>
        <dbReference type="RefSeq" id="XP_022095408.1"/>
    </source>
</evidence>
<evidence type="ECO:0000313" key="1">
    <source>
        <dbReference type="Proteomes" id="UP000694845"/>
    </source>
</evidence>
<dbReference type="RefSeq" id="XP_022095409.1">
    <property type="nucleotide sequence ID" value="XM_022239717.1"/>
</dbReference>
<keyword evidence="1" id="KW-1185">Reference proteome</keyword>
<gene>
    <name evidence="2 3" type="primary">LOC110981798</name>
</gene>
<reference evidence="2 3" key="1">
    <citation type="submission" date="2025-04" db="UniProtKB">
        <authorList>
            <consortium name="RefSeq"/>
        </authorList>
    </citation>
    <scope>IDENTIFICATION</scope>
</reference>
<organism evidence="1 2">
    <name type="scientific">Acanthaster planci</name>
    <name type="common">Crown-of-thorns starfish</name>
    <dbReference type="NCBI Taxonomy" id="133434"/>
    <lineage>
        <taxon>Eukaryota</taxon>
        <taxon>Metazoa</taxon>
        <taxon>Echinodermata</taxon>
        <taxon>Eleutherozoa</taxon>
        <taxon>Asterozoa</taxon>
        <taxon>Asteroidea</taxon>
        <taxon>Valvatacea</taxon>
        <taxon>Valvatida</taxon>
        <taxon>Acanthasteridae</taxon>
        <taxon>Acanthaster</taxon>
    </lineage>
</organism>
<dbReference type="RefSeq" id="XP_022095408.1">
    <property type="nucleotide sequence ID" value="XM_022239716.1"/>
</dbReference>
<dbReference type="Proteomes" id="UP000694845">
    <property type="component" value="Unplaced"/>
</dbReference>
<dbReference type="GeneID" id="110981798"/>
<accession>A0A8B7YQ57</accession>
<name>A0A8B7YQ57_ACAPL</name>
<protein>
    <submittedName>
        <fullName evidence="2 3">Uncharacterized protein LOC110981798 isoform X1</fullName>
    </submittedName>
</protein>
<evidence type="ECO:0000313" key="3">
    <source>
        <dbReference type="RefSeq" id="XP_022095409.1"/>
    </source>
</evidence>
<dbReference type="AlphaFoldDB" id="A0A8B7YQ57"/>
<sequence length="174" mass="19786">MTSHDWTTAGNSVPTQYLYLRSFNLSGHSLGVYMYINVWKLLEYTSLCRSSDAMANFDCRLTGDSESRRPTVQCTEDNVNPPVEEIKEILITLNDPYERLRKILQKVAQNGEVSNTPYLNPHEAVDPPPDIQVQCTEDNENILIEEIKDVLITEHDPSEKFKKMLLVVCNSPGP</sequence>
<proteinExistence type="predicted"/>